<protein>
    <submittedName>
        <fullName evidence="1">Uncharacterized protein</fullName>
    </submittedName>
</protein>
<evidence type="ECO:0000313" key="2">
    <source>
        <dbReference type="Proteomes" id="UP000018144"/>
    </source>
</evidence>
<dbReference type="Proteomes" id="UP000018144">
    <property type="component" value="Unassembled WGS sequence"/>
</dbReference>
<keyword evidence="2" id="KW-1185">Reference proteome</keyword>
<name>U4LPQ7_PYROM</name>
<gene>
    <name evidence="1" type="ORF">PCON_02656</name>
</gene>
<sequence>MTSMTMPPDTRPRASLYFARSLHALQAPPRYHRFCSLTLADGSGCLACLLLIAVSGCIDVFDRLEVRGVVRISSSSIFCAAFAHKFVEFVEFAEFVDFVNLIGPIDVCVITTTCHLSAASFHLAA</sequence>
<reference evidence="1 2" key="1">
    <citation type="journal article" date="2013" name="PLoS Genet.">
        <title>The genome and development-dependent transcriptomes of Pyronema confluens: a window into fungal evolution.</title>
        <authorList>
            <person name="Traeger S."/>
            <person name="Altegoer F."/>
            <person name="Freitag M."/>
            <person name="Gabaldon T."/>
            <person name="Kempken F."/>
            <person name="Kumar A."/>
            <person name="Marcet-Houben M."/>
            <person name="Poggeler S."/>
            <person name="Stajich J.E."/>
            <person name="Nowrousian M."/>
        </authorList>
    </citation>
    <scope>NUCLEOTIDE SEQUENCE [LARGE SCALE GENOMIC DNA]</scope>
    <source>
        <strain evidence="2">CBS 100304</strain>
        <tissue evidence="1">Vegetative mycelium</tissue>
    </source>
</reference>
<dbReference type="AlphaFoldDB" id="U4LPQ7"/>
<organism evidence="1 2">
    <name type="scientific">Pyronema omphalodes (strain CBS 100304)</name>
    <name type="common">Pyronema confluens</name>
    <dbReference type="NCBI Taxonomy" id="1076935"/>
    <lineage>
        <taxon>Eukaryota</taxon>
        <taxon>Fungi</taxon>
        <taxon>Dikarya</taxon>
        <taxon>Ascomycota</taxon>
        <taxon>Pezizomycotina</taxon>
        <taxon>Pezizomycetes</taxon>
        <taxon>Pezizales</taxon>
        <taxon>Pyronemataceae</taxon>
        <taxon>Pyronema</taxon>
    </lineage>
</organism>
<accession>U4LPQ7</accession>
<proteinExistence type="predicted"/>
<evidence type="ECO:0000313" key="1">
    <source>
        <dbReference type="EMBL" id="CCX34156.1"/>
    </source>
</evidence>
<dbReference type="EMBL" id="HF936305">
    <property type="protein sequence ID" value="CCX34156.1"/>
    <property type="molecule type" value="Genomic_DNA"/>
</dbReference>